<organism evidence="7 8">
    <name type="scientific">Araneus ventricosus</name>
    <name type="common">Orbweaver spider</name>
    <name type="synonym">Epeira ventricosa</name>
    <dbReference type="NCBI Taxonomy" id="182803"/>
    <lineage>
        <taxon>Eukaryota</taxon>
        <taxon>Metazoa</taxon>
        <taxon>Ecdysozoa</taxon>
        <taxon>Arthropoda</taxon>
        <taxon>Chelicerata</taxon>
        <taxon>Arachnida</taxon>
        <taxon>Araneae</taxon>
        <taxon>Araneomorphae</taxon>
        <taxon>Entelegynae</taxon>
        <taxon>Araneoidea</taxon>
        <taxon>Araneidae</taxon>
        <taxon>Araneus</taxon>
    </lineage>
</organism>
<reference evidence="7 8" key="1">
    <citation type="journal article" date="2019" name="Sci. Rep.">
        <title>Orb-weaving spider Araneus ventricosus genome elucidates the spidroin gene catalogue.</title>
        <authorList>
            <person name="Kono N."/>
            <person name="Nakamura H."/>
            <person name="Ohtoshi R."/>
            <person name="Moran D.A.P."/>
            <person name="Shinohara A."/>
            <person name="Yoshida Y."/>
            <person name="Fujiwara M."/>
            <person name="Mori M."/>
            <person name="Tomita M."/>
            <person name="Arakawa K."/>
        </authorList>
    </citation>
    <scope>NUCLEOTIDE SEQUENCE [LARGE SCALE GENOMIC DNA]</scope>
</reference>
<proteinExistence type="inferred from homology"/>
<sequence length="418" mass="47065">MHHEVYDLCIVGAGMYGSAAARHASAHSAAKVCLIGPSEPKANEKETREILSSHYDEGRIVHIAYASPVMQVLVRHTIKRFREIEKLSGIPFFSPVGTIVTAERGTSYFYHLLQEFEMRNVNYIDLSEGDIMKQRFPYLKLDDRDHPLFDDDGAGYVRARAMVEAQKKVAHKQGCRIVDDIVEEVRDLKDGAHEIITEKGHVLKAKKVLFCTGAFTEFKKFDPLKKLKIQVNKRTAAMLRISEEEKDRISSMPAFLMYRNDLADMPAAAKGAYILPPIKYPDEDFPKSAADQVSSSPPLNCGQSATPVEGRANRKNPFYSAWNLFKLGFTVFGDPTCGVTKLHFRSSRHFTMNVKFGANRFRGVFEHTLKCVFYAFGVVQGQRRNTCETLRGLKSKISYSEIIQLITFLSVFSGAAES</sequence>
<name>A0A4Y2TVD9_ARAVE</name>
<feature type="domain" description="FAD dependent oxidoreductase" evidence="6">
    <location>
        <begin position="7"/>
        <end position="255"/>
    </location>
</feature>
<evidence type="ECO:0000256" key="2">
    <source>
        <dbReference type="ARBA" id="ARBA00010989"/>
    </source>
</evidence>
<evidence type="ECO:0000259" key="6">
    <source>
        <dbReference type="Pfam" id="PF01266"/>
    </source>
</evidence>
<evidence type="ECO:0000256" key="3">
    <source>
        <dbReference type="ARBA" id="ARBA00022630"/>
    </source>
</evidence>
<evidence type="ECO:0000313" key="8">
    <source>
        <dbReference type="Proteomes" id="UP000499080"/>
    </source>
</evidence>
<dbReference type="Gene3D" id="3.30.9.10">
    <property type="entry name" value="D-Amino Acid Oxidase, subunit A, domain 2"/>
    <property type="match status" value="1"/>
</dbReference>
<dbReference type="GO" id="GO:0050660">
    <property type="term" value="F:flavin adenine dinucleotide binding"/>
    <property type="evidence" value="ECO:0007669"/>
    <property type="project" value="InterPro"/>
</dbReference>
<dbReference type="Gene3D" id="3.50.50.60">
    <property type="entry name" value="FAD/NAD(P)-binding domain"/>
    <property type="match status" value="1"/>
</dbReference>
<protein>
    <recommendedName>
        <fullName evidence="6">FAD dependent oxidoreductase domain-containing protein</fullName>
    </recommendedName>
</protein>
<dbReference type="InterPro" id="IPR045170">
    <property type="entry name" value="MTOX"/>
</dbReference>
<dbReference type="OrthoDB" id="424974at2759"/>
<dbReference type="PANTHER" id="PTHR10961:SF10">
    <property type="entry name" value="FAD DEPENDENT OXIDOREDUCTASE DOMAIN-CONTAINING PROTEIN"/>
    <property type="match status" value="1"/>
</dbReference>
<keyword evidence="8" id="KW-1185">Reference proteome</keyword>
<dbReference type="SUPFAM" id="SSF51905">
    <property type="entry name" value="FAD/NAD(P)-binding domain"/>
    <property type="match status" value="1"/>
</dbReference>
<evidence type="ECO:0000256" key="1">
    <source>
        <dbReference type="ARBA" id="ARBA00001974"/>
    </source>
</evidence>
<dbReference type="PANTHER" id="PTHR10961">
    <property type="entry name" value="PEROXISOMAL SARCOSINE OXIDASE"/>
    <property type="match status" value="1"/>
</dbReference>
<evidence type="ECO:0000256" key="5">
    <source>
        <dbReference type="ARBA" id="ARBA00023002"/>
    </source>
</evidence>
<keyword evidence="5" id="KW-0560">Oxidoreductase</keyword>
<keyword evidence="4" id="KW-0274">FAD</keyword>
<comment type="caution">
    <text evidence="7">The sequence shown here is derived from an EMBL/GenBank/DDBJ whole genome shotgun (WGS) entry which is preliminary data.</text>
</comment>
<dbReference type="InterPro" id="IPR006076">
    <property type="entry name" value="FAD-dep_OxRdtase"/>
</dbReference>
<evidence type="ECO:0000313" key="7">
    <source>
        <dbReference type="EMBL" id="GBO03367.1"/>
    </source>
</evidence>
<keyword evidence="3" id="KW-0285">Flavoprotein</keyword>
<comment type="similarity">
    <text evidence="2">Belongs to the MSOX/MTOX family.</text>
</comment>
<dbReference type="AlphaFoldDB" id="A0A4Y2TVD9"/>
<comment type="cofactor">
    <cofactor evidence="1">
        <name>FAD</name>
        <dbReference type="ChEBI" id="CHEBI:57692"/>
    </cofactor>
</comment>
<evidence type="ECO:0000256" key="4">
    <source>
        <dbReference type="ARBA" id="ARBA00022827"/>
    </source>
</evidence>
<dbReference type="InterPro" id="IPR036188">
    <property type="entry name" value="FAD/NAD-bd_sf"/>
</dbReference>
<dbReference type="Proteomes" id="UP000499080">
    <property type="component" value="Unassembled WGS sequence"/>
</dbReference>
<gene>
    <name evidence="7" type="ORF">AVEN_231806_1</name>
</gene>
<accession>A0A4Y2TVD9</accession>
<dbReference type="EMBL" id="BGPR01030687">
    <property type="protein sequence ID" value="GBO03367.1"/>
    <property type="molecule type" value="Genomic_DNA"/>
</dbReference>
<dbReference type="GO" id="GO:0008115">
    <property type="term" value="F:sarcosine oxidase activity"/>
    <property type="evidence" value="ECO:0007669"/>
    <property type="project" value="TreeGrafter"/>
</dbReference>
<dbReference type="Pfam" id="PF01266">
    <property type="entry name" value="DAO"/>
    <property type="match status" value="1"/>
</dbReference>